<dbReference type="Proteomes" id="UP000019471">
    <property type="component" value="Unassembled WGS sequence"/>
</dbReference>
<dbReference type="EMBL" id="AMGX01000006">
    <property type="protein sequence ID" value="EXJ71848.1"/>
    <property type="molecule type" value="Genomic_DNA"/>
</dbReference>
<dbReference type="AlphaFoldDB" id="W9WVA9"/>
<comment type="caution">
    <text evidence="1">The sequence shown here is derived from an EMBL/GenBank/DDBJ whole genome shotgun (WGS) entry which is preliminary data.</text>
</comment>
<dbReference type="GeneID" id="19189073"/>
<sequence>MTVDTKETDQTPRWRLLPQIIDDLARDVPAQIITSIPKTDEVEDGFVDFLDKTLGKGKNFETLTYVGPSDLRYPILALAANKAGYKMFWTSPRNSLEAHCQLVEASQSTIFLTLAYVAPSIHAIIDKMKMRQIVIPELADWLESKQKPVYYPFTRTYEESYLDPCMIIHTSGSTPTQFVFLSRLDASADLFVQEFPNP</sequence>
<evidence type="ECO:0008006" key="3">
    <source>
        <dbReference type="Google" id="ProtNLM"/>
    </source>
</evidence>
<gene>
    <name evidence="1" type="ORF">A1O5_04349</name>
</gene>
<dbReference type="RefSeq" id="XP_007743146.1">
    <property type="nucleotide sequence ID" value="XM_007744956.1"/>
</dbReference>
<evidence type="ECO:0000313" key="1">
    <source>
        <dbReference type="EMBL" id="EXJ71848.1"/>
    </source>
</evidence>
<proteinExistence type="predicted"/>
<keyword evidence="2" id="KW-1185">Reference proteome</keyword>
<dbReference type="SUPFAM" id="SSF56801">
    <property type="entry name" value="Acetyl-CoA synthetase-like"/>
    <property type="match status" value="1"/>
</dbReference>
<reference evidence="1 2" key="1">
    <citation type="submission" date="2013-03" db="EMBL/GenBank/DDBJ databases">
        <title>The Genome Sequence of Cladophialophora psammophila CBS 110553.</title>
        <authorList>
            <consortium name="The Broad Institute Genomics Platform"/>
            <person name="Cuomo C."/>
            <person name="de Hoog S."/>
            <person name="Gorbushina A."/>
            <person name="Walker B."/>
            <person name="Young S.K."/>
            <person name="Zeng Q."/>
            <person name="Gargeya S."/>
            <person name="Fitzgerald M."/>
            <person name="Haas B."/>
            <person name="Abouelleil A."/>
            <person name="Allen A.W."/>
            <person name="Alvarado L."/>
            <person name="Arachchi H.M."/>
            <person name="Berlin A.M."/>
            <person name="Chapman S.B."/>
            <person name="Gainer-Dewar J."/>
            <person name="Goldberg J."/>
            <person name="Griggs A."/>
            <person name="Gujja S."/>
            <person name="Hansen M."/>
            <person name="Howarth C."/>
            <person name="Imamovic A."/>
            <person name="Ireland A."/>
            <person name="Larimer J."/>
            <person name="McCowan C."/>
            <person name="Murphy C."/>
            <person name="Pearson M."/>
            <person name="Poon T.W."/>
            <person name="Priest M."/>
            <person name="Roberts A."/>
            <person name="Saif S."/>
            <person name="Shea T."/>
            <person name="Sisk P."/>
            <person name="Sykes S."/>
            <person name="Wortman J."/>
            <person name="Nusbaum C."/>
            <person name="Birren B."/>
        </authorList>
    </citation>
    <scope>NUCLEOTIDE SEQUENCE [LARGE SCALE GENOMIC DNA]</scope>
    <source>
        <strain evidence="1 2">CBS 110553</strain>
    </source>
</reference>
<dbReference type="HOGENOM" id="CLU_119131_0_0_1"/>
<dbReference type="STRING" id="1182543.W9WVA9"/>
<organism evidence="1 2">
    <name type="scientific">Cladophialophora psammophila CBS 110553</name>
    <dbReference type="NCBI Taxonomy" id="1182543"/>
    <lineage>
        <taxon>Eukaryota</taxon>
        <taxon>Fungi</taxon>
        <taxon>Dikarya</taxon>
        <taxon>Ascomycota</taxon>
        <taxon>Pezizomycotina</taxon>
        <taxon>Eurotiomycetes</taxon>
        <taxon>Chaetothyriomycetidae</taxon>
        <taxon>Chaetothyriales</taxon>
        <taxon>Herpotrichiellaceae</taxon>
        <taxon>Cladophialophora</taxon>
    </lineage>
</organism>
<dbReference type="OrthoDB" id="429813at2759"/>
<accession>W9WVA9</accession>
<dbReference type="eggNOG" id="KOG1178">
    <property type="taxonomic scope" value="Eukaryota"/>
</dbReference>
<protein>
    <recommendedName>
        <fullName evidence="3">AMP-dependent synthetase/ligase domain-containing protein</fullName>
    </recommendedName>
</protein>
<name>W9WVA9_9EURO</name>
<dbReference type="Gene3D" id="3.40.50.12780">
    <property type="entry name" value="N-terminal domain of ligase-like"/>
    <property type="match status" value="1"/>
</dbReference>
<dbReference type="InterPro" id="IPR042099">
    <property type="entry name" value="ANL_N_sf"/>
</dbReference>
<evidence type="ECO:0000313" key="2">
    <source>
        <dbReference type="Proteomes" id="UP000019471"/>
    </source>
</evidence>